<keyword evidence="3" id="KW-1185">Reference proteome</keyword>
<sequence>MKSLIENRFSLLALVLVALLALYGVASATRPGAEAGAAQGLRRVPVASVTVVCPDPGDTDAAVVTPPGGQDAGTATLVTGDTTVETLRTPGTLWHEKIPAKSAPLVVSARASMAAGLEASQTRRETSGKHRGLAGVRCTEPTADTWLVGPGPAAADVTLYLANPDLAQATVEITVYAGEGPVVADSGDVIVMGPGESRAIDLKEIAPSPLVMAVGIRTAAGRVTAAARAITHGGKGVDWLPVSAPPATRVVVPAIPGGGGDRQLLVASMAETDTLVEIRAITSDGTYALKGKEVLEVPAESVATMDLSSAIADRPSALVLTSETPILAGVMVTGTGKKPDVAFTAGAAPIDLGSVVADNHTGGDKGARLVLSAPETAGRVSVRVLPRKGEAPEPFEVDIPAARTKQVSLPKVDGPFGVLVLPVQGSGPVYGGRVMDERVKKGLALTIQPLAAARVWALVPPTTESVDVVFGDD</sequence>
<dbReference type="RefSeq" id="WP_184712989.1">
    <property type="nucleotide sequence ID" value="NZ_JACHJP010000001.1"/>
</dbReference>
<accession>A0A7W7QIT1</accession>
<protein>
    <recommendedName>
        <fullName evidence="4">Secreted protein</fullName>
    </recommendedName>
</protein>
<name>A0A7W7QIT1_9ACTN</name>
<evidence type="ECO:0008006" key="4">
    <source>
        <dbReference type="Google" id="ProtNLM"/>
    </source>
</evidence>
<dbReference type="Pfam" id="PF18986">
    <property type="entry name" value="DUF5719"/>
    <property type="match status" value="1"/>
</dbReference>
<evidence type="ECO:0000256" key="1">
    <source>
        <dbReference type="SAM" id="SignalP"/>
    </source>
</evidence>
<reference evidence="2 3" key="1">
    <citation type="submission" date="2020-08" db="EMBL/GenBank/DDBJ databases">
        <title>Genomic Encyclopedia of Type Strains, Phase III (KMG-III): the genomes of soil and plant-associated and newly described type strains.</title>
        <authorList>
            <person name="Whitman W."/>
        </authorList>
    </citation>
    <scope>NUCLEOTIDE SEQUENCE [LARGE SCALE GENOMIC DNA]</scope>
    <source>
        <strain evidence="2 3">CECT 8840</strain>
    </source>
</reference>
<dbReference type="EMBL" id="JACHJP010000001">
    <property type="protein sequence ID" value="MBB4914313.1"/>
    <property type="molecule type" value="Genomic_DNA"/>
</dbReference>
<dbReference type="InterPro" id="IPR043777">
    <property type="entry name" value="DUF5719"/>
</dbReference>
<dbReference type="Proteomes" id="UP000552644">
    <property type="component" value="Unassembled WGS sequence"/>
</dbReference>
<gene>
    <name evidence="2" type="ORF">FHS44_001385</name>
</gene>
<proteinExistence type="predicted"/>
<evidence type="ECO:0000313" key="2">
    <source>
        <dbReference type="EMBL" id="MBB4914313.1"/>
    </source>
</evidence>
<feature type="signal peptide" evidence="1">
    <location>
        <begin position="1"/>
        <end position="28"/>
    </location>
</feature>
<feature type="chain" id="PRO_5031480007" description="Secreted protein" evidence="1">
    <location>
        <begin position="29"/>
        <end position="473"/>
    </location>
</feature>
<evidence type="ECO:0000313" key="3">
    <source>
        <dbReference type="Proteomes" id="UP000552644"/>
    </source>
</evidence>
<organism evidence="2 3">
    <name type="scientific">Streptosporangium saharense</name>
    <dbReference type="NCBI Taxonomy" id="1706840"/>
    <lineage>
        <taxon>Bacteria</taxon>
        <taxon>Bacillati</taxon>
        <taxon>Actinomycetota</taxon>
        <taxon>Actinomycetes</taxon>
        <taxon>Streptosporangiales</taxon>
        <taxon>Streptosporangiaceae</taxon>
        <taxon>Streptosporangium</taxon>
    </lineage>
</organism>
<comment type="caution">
    <text evidence="2">The sequence shown here is derived from an EMBL/GenBank/DDBJ whole genome shotgun (WGS) entry which is preliminary data.</text>
</comment>
<dbReference type="AlphaFoldDB" id="A0A7W7QIT1"/>
<keyword evidence="1" id="KW-0732">Signal</keyword>